<dbReference type="VEuPathDB" id="TrichDB:TVAGG3_0390340"/>
<dbReference type="Proteomes" id="UP000001542">
    <property type="component" value="Unassembled WGS sequence"/>
</dbReference>
<organism evidence="2 3">
    <name type="scientific">Trichomonas vaginalis (strain ATCC PRA-98 / G3)</name>
    <dbReference type="NCBI Taxonomy" id="412133"/>
    <lineage>
        <taxon>Eukaryota</taxon>
        <taxon>Metamonada</taxon>
        <taxon>Parabasalia</taxon>
        <taxon>Trichomonadida</taxon>
        <taxon>Trichomonadidae</taxon>
        <taxon>Trichomonas</taxon>
    </lineage>
</organism>
<accession>A2F548</accession>
<reference evidence="2" key="2">
    <citation type="journal article" date="2007" name="Science">
        <title>Draft genome sequence of the sexually transmitted pathogen Trichomonas vaginalis.</title>
        <authorList>
            <person name="Carlton J.M."/>
            <person name="Hirt R.P."/>
            <person name="Silva J.C."/>
            <person name="Delcher A.L."/>
            <person name="Schatz M."/>
            <person name="Zhao Q."/>
            <person name="Wortman J.R."/>
            <person name="Bidwell S.L."/>
            <person name="Alsmark U.C.M."/>
            <person name="Besteiro S."/>
            <person name="Sicheritz-Ponten T."/>
            <person name="Noel C.J."/>
            <person name="Dacks J.B."/>
            <person name="Foster P.G."/>
            <person name="Simillion C."/>
            <person name="Van de Peer Y."/>
            <person name="Miranda-Saavedra D."/>
            <person name="Barton G.J."/>
            <person name="Westrop G.D."/>
            <person name="Mueller S."/>
            <person name="Dessi D."/>
            <person name="Fiori P.L."/>
            <person name="Ren Q."/>
            <person name="Paulsen I."/>
            <person name="Zhang H."/>
            <person name="Bastida-Corcuera F.D."/>
            <person name="Simoes-Barbosa A."/>
            <person name="Brown M.T."/>
            <person name="Hayes R.D."/>
            <person name="Mukherjee M."/>
            <person name="Okumura C.Y."/>
            <person name="Schneider R."/>
            <person name="Smith A.J."/>
            <person name="Vanacova S."/>
            <person name="Villalvazo M."/>
            <person name="Haas B.J."/>
            <person name="Pertea M."/>
            <person name="Feldblyum T.V."/>
            <person name="Utterback T.R."/>
            <person name="Shu C.L."/>
            <person name="Osoegawa K."/>
            <person name="de Jong P.J."/>
            <person name="Hrdy I."/>
            <person name="Horvathova L."/>
            <person name="Zubacova Z."/>
            <person name="Dolezal P."/>
            <person name="Malik S.B."/>
            <person name="Logsdon J.M. Jr."/>
            <person name="Henze K."/>
            <person name="Gupta A."/>
            <person name="Wang C.C."/>
            <person name="Dunne R.L."/>
            <person name="Upcroft J.A."/>
            <person name="Upcroft P."/>
            <person name="White O."/>
            <person name="Salzberg S.L."/>
            <person name="Tang P."/>
            <person name="Chiu C.-H."/>
            <person name="Lee Y.-S."/>
            <person name="Embley T.M."/>
            <person name="Coombs G.H."/>
            <person name="Mottram J.C."/>
            <person name="Tachezy J."/>
            <person name="Fraser-Liggett C.M."/>
            <person name="Johnson P.J."/>
        </authorList>
    </citation>
    <scope>NUCLEOTIDE SEQUENCE [LARGE SCALE GENOMIC DNA]</scope>
    <source>
        <strain evidence="2">G3</strain>
    </source>
</reference>
<dbReference type="EMBL" id="DS113619">
    <property type="protein sequence ID" value="EAX99941.1"/>
    <property type="molecule type" value="Genomic_DNA"/>
</dbReference>
<protein>
    <submittedName>
        <fullName evidence="2">17-kDa antigen, putative</fullName>
    </submittedName>
</protein>
<gene>
    <name evidence="2" type="ORF">TVAG_267100</name>
</gene>
<feature type="region of interest" description="Disordered" evidence="1">
    <location>
        <begin position="101"/>
        <end position="126"/>
    </location>
</feature>
<dbReference type="VEuPathDB" id="TrichDB:TVAG_267100"/>
<dbReference type="InParanoid" id="A2F548"/>
<dbReference type="AlphaFoldDB" id="A2F548"/>
<evidence type="ECO:0000313" key="2">
    <source>
        <dbReference type="EMBL" id="EAX99941.1"/>
    </source>
</evidence>
<name>A2F548_TRIV3</name>
<sequence>MVTSANEVLSLDGKLLKIAESTHKEAFARFIQNLPNEQKQWNSDILSISLKIVETDKDEYNKIGLYPKDLQIFLPQLQELSNIQKNALLVDKNMRSAKENENKIKNSLNAAKSKGDSAKSEQLQTKLNEANKVTNSLKEEAQKLRKEYIELSDKYRIEFPSQLTTMIISMCEAQKKCINQRIEFAEELINAAQNPFTFEDQEIAKLKQEQTEFEHFSGAY</sequence>
<keyword evidence="3" id="KW-1185">Reference proteome</keyword>
<reference evidence="2" key="1">
    <citation type="submission" date="2006-10" db="EMBL/GenBank/DDBJ databases">
        <authorList>
            <person name="Amadeo P."/>
            <person name="Zhao Q."/>
            <person name="Wortman J."/>
            <person name="Fraser-Liggett C."/>
            <person name="Carlton J."/>
        </authorList>
    </citation>
    <scope>NUCLEOTIDE SEQUENCE</scope>
    <source>
        <strain evidence="2">G3</strain>
    </source>
</reference>
<evidence type="ECO:0000256" key="1">
    <source>
        <dbReference type="SAM" id="MobiDB-lite"/>
    </source>
</evidence>
<evidence type="ECO:0000313" key="3">
    <source>
        <dbReference type="Proteomes" id="UP000001542"/>
    </source>
</evidence>
<proteinExistence type="predicted"/>
<dbReference type="SMR" id="A2F548"/>